<comment type="caution">
    <text evidence="2">The sequence shown here is derived from an EMBL/GenBank/DDBJ whole genome shotgun (WGS) entry which is preliminary data.</text>
</comment>
<feature type="region of interest" description="Disordered" evidence="1">
    <location>
        <begin position="121"/>
        <end position="146"/>
    </location>
</feature>
<organism evidence="2 3">
    <name type="scientific">Euplotes crassus</name>
    <dbReference type="NCBI Taxonomy" id="5936"/>
    <lineage>
        <taxon>Eukaryota</taxon>
        <taxon>Sar</taxon>
        <taxon>Alveolata</taxon>
        <taxon>Ciliophora</taxon>
        <taxon>Intramacronucleata</taxon>
        <taxon>Spirotrichea</taxon>
        <taxon>Hypotrichia</taxon>
        <taxon>Euplotida</taxon>
        <taxon>Euplotidae</taxon>
        <taxon>Moneuplotes</taxon>
    </lineage>
</organism>
<dbReference type="AlphaFoldDB" id="A0AAD1U8M0"/>
<reference evidence="2" key="1">
    <citation type="submission" date="2023-07" db="EMBL/GenBank/DDBJ databases">
        <authorList>
            <consortium name="AG Swart"/>
            <person name="Singh M."/>
            <person name="Singh A."/>
            <person name="Seah K."/>
            <person name="Emmerich C."/>
        </authorList>
    </citation>
    <scope>NUCLEOTIDE SEQUENCE</scope>
    <source>
        <strain evidence="2">DP1</strain>
    </source>
</reference>
<accession>A0AAD1U8M0</accession>
<dbReference type="EMBL" id="CAMPGE010002042">
    <property type="protein sequence ID" value="CAI2360848.1"/>
    <property type="molecule type" value="Genomic_DNA"/>
</dbReference>
<sequence length="146" mass="17303">MEEMARDDYKQLLDSQEFQRKSHLQKIKDHVMRVLNRTDGFKLSSKRTPMEARMSQKMFPDQNTGFQVHPYNNLDKKHMKFCKLKAIQEADYNKLVTKKKEEQQSAKDLVSQILTKKKDHNLPKQNRNHGKSLNLTSIHKGRKYMG</sequence>
<name>A0AAD1U8M0_EUPCR</name>
<evidence type="ECO:0000313" key="3">
    <source>
        <dbReference type="Proteomes" id="UP001295684"/>
    </source>
</evidence>
<keyword evidence="3" id="KW-1185">Reference proteome</keyword>
<proteinExistence type="predicted"/>
<dbReference type="Proteomes" id="UP001295684">
    <property type="component" value="Unassembled WGS sequence"/>
</dbReference>
<evidence type="ECO:0000256" key="1">
    <source>
        <dbReference type="SAM" id="MobiDB-lite"/>
    </source>
</evidence>
<protein>
    <submittedName>
        <fullName evidence="2">Uncharacterized protein</fullName>
    </submittedName>
</protein>
<evidence type="ECO:0000313" key="2">
    <source>
        <dbReference type="EMBL" id="CAI2360848.1"/>
    </source>
</evidence>
<gene>
    <name evidence="2" type="ORF">ECRASSUSDP1_LOCUS2155</name>
</gene>